<proteinExistence type="predicted"/>
<dbReference type="RefSeq" id="WP_111740297.1">
    <property type="nucleotide sequence ID" value="NZ_LR698987.1"/>
</dbReference>
<evidence type="ECO:0000259" key="2">
    <source>
        <dbReference type="PROSITE" id="PS50983"/>
    </source>
</evidence>
<dbReference type="KEGG" id="lri:NCTC12151_01768"/>
<dbReference type="SUPFAM" id="SSF53807">
    <property type="entry name" value="Helical backbone' metal receptor"/>
    <property type="match status" value="1"/>
</dbReference>
<keyword evidence="1" id="KW-0732">Signal</keyword>
<dbReference type="PANTHER" id="PTHR30535:SF4">
    <property type="entry name" value="HEMIN-BINDING PERIPLASMIC PROTEIN HMUT"/>
    <property type="match status" value="1"/>
</dbReference>
<sequence length="280" mass="29887">MLRLMLIVTALIAPLSLSAQERIVIAGGSIAEVVYALGAGSDVIAVDQTTSYPPETASLPQIGYWKQLSSEGILALKPTLFLTWNDAEPAHALSQLSSIGVKVLALPRTPATVEQLRDNIRAIASTLNRKEQGEALVANIENSLTSVRKKVDAHPDKVKVLFLLSIDNAEPQVAGQRSIADGIMALAGGHNAATHVQYKKFSGEGIISSHPDVIVVTEQSLNEPDGMAKLGSIPGVQQTPAWKNGRIVAIDRAIILGIGPRVGQAVEQLYHGFYPQENLQ</sequence>
<dbReference type="PROSITE" id="PS50983">
    <property type="entry name" value="FE_B12_PBP"/>
    <property type="match status" value="1"/>
</dbReference>
<dbReference type="InterPro" id="IPR050902">
    <property type="entry name" value="ABC_Transporter_SBP"/>
</dbReference>
<protein>
    <submittedName>
        <fullName evidence="3">Hemin-binding periplasmic protein hmuT</fullName>
    </submittedName>
</protein>
<dbReference type="InterPro" id="IPR002491">
    <property type="entry name" value="ABC_transptr_periplasmic_BD"/>
</dbReference>
<organism evidence="3 4">
    <name type="scientific">Leminorella richardii</name>
    <dbReference type="NCBI Taxonomy" id="158841"/>
    <lineage>
        <taxon>Bacteria</taxon>
        <taxon>Pseudomonadati</taxon>
        <taxon>Pseudomonadota</taxon>
        <taxon>Gammaproteobacteria</taxon>
        <taxon>Enterobacterales</taxon>
        <taxon>Budviciaceae</taxon>
        <taxon>Leminorella</taxon>
    </lineage>
</organism>
<dbReference type="Gene3D" id="3.40.50.1980">
    <property type="entry name" value="Nitrogenase molybdenum iron protein domain"/>
    <property type="match status" value="2"/>
</dbReference>
<feature type="chain" id="PRO_5016155235" evidence="1">
    <location>
        <begin position="20"/>
        <end position="280"/>
    </location>
</feature>
<evidence type="ECO:0000256" key="1">
    <source>
        <dbReference type="SAM" id="SignalP"/>
    </source>
</evidence>
<dbReference type="AlphaFoldDB" id="A0A2X4XLQ0"/>
<dbReference type="PANTHER" id="PTHR30535">
    <property type="entry name" value="VITAMIN B12-BINDING PROTEIN"/>
    <property type="match status" value="1"/>
</dbReference>
<dbReference type="OrthoDB" id="9797736at2"/>
<feature type="domain" description="Fe/B12 periplasmic-binding" evidence="2">
    <location>
        <begin position="22"/>
        <end position="277"/>
    </location>
</feature>
<name>A0A2X4XLQ0_9GAMM</name>
<accession>A0A2X4XLQ0</accession>
<evidence type="ECO:0000313" key="3">
    <source>
        <dbReference type="EMBL" id="SQI40845.1"/>
    </source>
</evidence>
<keyword evidence="4" id="KW-1185">Reference proteome</keyword>
<gene>
    <name evidence="3" type="primary">hmuT_1</name>
    <name evidence="3" type="ORF">NCTC12151_01768</name>
</gene>
<evidence type="ECO:0000313" key="4">
    <source>
        <dbReference type="Proteomes" id="UP000249005"/>
    </source>
</evidence>
<dbReference type="Pfam" id="PF01497">
    <property type="entry name" value="Peripla_BP_2"/>
    <property type="match status" value="1"/>
</dbReference>
<reference evidence="3 4" key="1">
    <citation type="submission" date="2018-06" db="EMBL/GenBank/DDBJ databases">
        <authorList>
            <consortium name="Pathogen Informatics"/>
            <person name="Doyle S."/>
        </authorList>
    </citation>
    <scope>NUCLEOTIDE SEQUENCE [LARGE SCALE GENOMIC DNA]</scope>
    <source>
        <strain evidence="3 4">NCTC12151</strain>
    </source>
</reference>
<feature type="signal peptide" evidence="1">
    <location>
        <begin position="1"/>
        <end position="19"/>
    </location>
</feature>
<dbReference type="Proteomes" id="UP000249005">
    <property type="component" value="Chromosome 1"/>
</dbReference>
<dbReference type="EMBL" id="LS483470">
    <property type="protein sequence ID" value="SQI40845.1"/>
    <property type="molecule type" value="Genomic_DNA"/>
</dbReference>